<organism evidence="2">
    <name type="scientific">viral metagenome</name>
    <dbReference type="NCBI Taxonomy" id="1070528"/>
    <lineage>
        <taxon>unclassified sequences</taxon>
        <taxon>metagenomes</taxon>
        <taxon>organismal metagenomes</taxon>
    </lineage>
</organism>
<dbReference type="AlphaFoldDB" id="A0A6C0BGC6"/>
<reference evidence="2" key="1">
    <citation type="journal article" date="2020" name="Nature">
        <title>Giant virus diversity and host interactions through global metagenomics.</title>
        <authorList>
            <person name="Schulz F."/>
            <person name="Roux S."/>
            <person name="Paez-Espino D."/>
            <person name="Jungbluth S."/>
            <person name="Walsh D.A."/>
            <person name="Denef V.J."/>
            <person name="McMahon K.D."/>
            <person name="Konstantinidis K.T."/>
            <person name="Eloe-Fadrosh E.A."/>
            <person name="Kyrpides N.C."/>
            <person name="Woyke T."/>
        </authorList>
    </citation>
    <scope>NUCLEOTIDE SEQUENCE</scope>
    <source>
        <strain evidence="2">GVMAG-M-3300013004-44</strain>
    </source>
</reference>
<dbReference type="EMBL" id="MN739155">
    <property type="protein sequence ID" value="QHS91130.1"/>
    <property type="molecule type" value="Genomic_DNA"/>
</dbReference>
<feature type="compositionally biased region" description="Polar residues" evidence="1">
    <location>
        <begin position="89"/>
        <end position="100"/>
    </location>
</feature>
<sequence>MKYTLTKDKHPSSYWNGMKPLPDTIHVISHQMHVAELELLTTICTLHGHVTAFDILTGAEPSTEKDTDLNSVLTAFQQYIYPKMPLSHYTGSDQRNPQHSMKQKPMESLS</sequence>
<protein>
    <submittedName>
        <fullName evidence="2">Uncharacterized protein</fullName>
    </submittedName>
</protein>
<name>A0A6C0BGC6_9ZZZZ</name>
<evidence type="ECO:0000313" key="2">
    <source>
        <dbReference type="EMBL" id="QHS91130.1"/>
    </source>
</evidence>
<evidence type="ECO:0000256" key="1">
    <source>
        <dbReference type="SAM" id="MobiDB-lite"/>
    </source>
</evidence>
<accession>A0A6C0BGC6</accession>
<proteinExistence type="predicted"/>
<feature type="region of interest" description="Disordered" evidence="1">
    <location>
        <begin position="87"/>
        <end position="110"/>
    </location>
</feature>